<dbReference type="Proteomes" id="UP000017831">
    <property type="component" value="Unassembled WGS sequence"/>
</dbReference>
<keyword evidence="3" id="KW-1185">Reference proteome</keyword>
<dbReference type="GO" id="GO:0000150">
    <property type="term" value="F:DNA strand exchange activity"/>
    <property type="evidence" value="ECO:0007669"/>
    <property type="project" value="InterPro"/>
</dbReference>
<dbReference type="SUPFAM" id="SSF53041">
    <property type="entry name" value="Resolvase-like"/>
    <property type="match status" value="1"/>
</dbReference>
<evidence type="ECO:0000313" key="3">
    <source>
        <dbReference type="Proteomes" id="UP000017831"/>
    </source>
</evidence>
<dbReference type="AlphaFoldDB" id="U6RJX3"/>
<organism evidence="2 3">
    <name type="scientific">Phocaeicola massiliensis B84634 = Timone 84634 = DSM 17679 = JCM 13223</name>
    <dbReference type="NCBI Taxonomy" id="1121098"/>
    <lineage>
        <taxon>Bacteria</taxon>
        <taxon>Pseudomonadati</taxon>
        <taxon>Bacteroidota</taxon>
        <taxon>Bacteroidia</taxon>
        <taxon>Bacteroidales</taxon>
        <taxon>Bacteroidaceae</taxon>
        <taxon>Phocaeicola</taxon>
    </lineage>
</organism>
<feature type="domain" description="Resolvase/invertase-type recombinase catalytic" evidence="1">
    <location>
        <begin position="1"/>
        <end position="71"/>
    </location>
</feature>
<protein>
    <recommendedName>
        <fullName evidence="1">Resolvase/invertase-type recombinase catalytic domain-containing protein</fullName>
    </recommendedName>
</protein>
<accession>U6RJX3</accession>
<dbReference type="STRING" id="1121098.HMPREF1534_01006"/>
<dbReference type="Gene3D" id="3.40.50.1390">
    <property type="entry name" value="Resolvase, N-terminal catalytic domain"/>
    <property type="match status" value="1"/>
</dbReference>
<name>U6RJX3_9BACT</name>
<sequence length="71" mass="7835">MSVAAKIADNLTFADDVSDEDVKHKPILAEYIETESGKKSNSLQLLAALAMYRKTNSILIVAKLDRLSRNV</sequence>
<dbReference type="HOGENOM" id="CLU_2731621_0_0_10"/>
<dbReference type="PROSITE" id="PS51736">
    <property type="entry name" value="RECOMBINASES_3"/>
    <property type="match status" value="1"/>
</dbReference>
<gene>
    <name evidence="2" type="ORF">HMPREF1534_01006</name>
</gene>
<dbReference type="InterPro" id="IPR036162">
    <property type="entry name" value="Resolvase-like_N_sf"/>
</dbReference>
<dbReference type="EMBL" id="AQHY01000010">
    <property type="protein sequence ID" value="EOA56815.1"/>
    <property type="molecule type" value="Genomic_DNA"/>
</dbReference>
<dbReference type="PATRIC" id="fig|1121098.3.peg.1021"/>
<dbReference type="GO" id="GO:0003677">
    <property type="term" value="F:DNA binding"/>
    <property type="evidence" value="ECO:0007669"/>
    <property type="project" value="InterPro"/>
</dbReference>
<proteinExistence type="predicted"/>
<evidence type="ECO:0000313" key="2">
    <source>
        <dbReference type="EMBL" id="EOA56815.1"/>
    </source>
</evidence>
<evidence type="ECO:0000259" key="1">
    <source>
        <dbReference type="PROSITE" id="PS51736"/>
    </source>
</evidence>
<dbReference type="Pfam" id="PF00239">
    <property type="entry name" value="Resolvase"/>
    <property type="match status" value="1"/>
</dbReference>
<dbReference type="InterPro" id="IPR006119">
    <property type="entry name" value="Resolv_N"/>
</dbReference>
<reference evidence="2 3" key="1">
    <citation type="submission" date="2013-04" db="EMBL/GenBank/DDBJ databases">
        <title>The Genome Sequence of Bacteroides massiliensis DSM 17679.</title>
        <authorList>
            <consortium name="The Broad Institute Genomics Platform"/>
            <person name="Earl A."/>
            <person name="Ward D."/>
            <person name="Feldgarden M."/>
            <person name="Gevers D."/>
            <person name="Martens E."/>
            <person name="Fenner L."/>
            <person name="Roux V."/>
            <person name="Mallet M.N."/>
            <person name="Raoult D."/>
            <person name="Walker B."/>
            <person name="Young S."/>
            <person name="Zeng Q."/>
            <person name="Gargeya S."/>
            <person name="Fitzgerald M."/>
            <person name="Haas B."/>
            <person name="Abouelleil A."/>
            <person name="Allen A.W."/>
            <person name="Alvarado L."/>
            <person name="Arachchi H.M."/>
            <person name="Berlin A.M."/>
            <person name="Chapman S.B."/>
            <person name="Gainer-Dewar J."/>
            <person name="Goldberg J."/>
            <person name="Griggs A."/>
            <person name="Gujja S."/>
            <person name="Hansen M."/>
            <person name="Howarth C."/>
            <person name="Imamovic A."/>
            <person name="Ireland A."/>
            <person name="Larimer J."/>
            <person name="McCowan C."/>
            <person name="Murphy C."/>
            <person name="Pearson M."/>
            <person name="Poon T.W."/>
            <person name="Priest M."/>
            <person name="Roberts A."/>
            <person name="Saif S."/>
            <person name="Shea T."/>
            <person name="Sisk P."/>
            <person name="Sykes S."/>
            <person name="Wortman J."/>
            <person name="Nusbaum C."/>
            <person name="Birren B."/>
        </authorList>
    </citation>
    <scope>NUCLEOTIDE SEQUENCE [LARGE SCALE GENOMIC DNA]</scope>
    <source>
        <strain evidence="3">B84634 / Timone 84634 / DSM 17679 / JCM 13223</strain>
    </source>
</reference>
<comment type="caution">
    <text evidence="2">The sequence shown here is derived from an EMBL/GenBank/DDBJ whole genome shotgun (WGS) entry which is preliminary data.</text>
</comment>